<dbReference type="EMBL" id="DSGB01000006">
    <property type="protein sequence ID" value="HER96719.1"/>
    <property type="molecule type" value="Genomic_DNA"/>
</dbReference>
<reference evidence="1" key="1">
    <citation type="journal article" date="2020" name="mSystems">
        <title>Genome- and Community-Level Interaction Insights into Carbon Utilization and Element Cycling Functions of Hydrothermarchaeota in Hydrothermal Sediment.</title>
        <authorList>
            <person name="Zhou Z."/>
            <person name="Liu Y."/>
            <person name="Xu W."/>
            <person name="Pan J."/>
            <person name="Luo Z.H."/>
            <person name="Li M."/>
        </authorList>
    </citation>
    <scope>NUCLEOTIDE SEQUENCE [LARGE SCALE GENOMIC DNA]</scope>
    <source>
        <strain evidence="1">SpSt-143</strain>
    </source>
</reference>
<name>A0A7V2B1R7_RHOMR</name>
<evidence type="ECO:0000313" key="1">
    <source>
        <dbReference type="EMBL" id="HER96719.1"/>
    </source>
</evidence>
<dbReference type="Gene3D" id="1.20.120.450">
    <property type="entry name" value="dinb family like domain"/>
    <property type="match status" value="1"/>
</dbReference>
<gene>
    <name evidence="1" type="ORF">ENO59_09435</name>
</gene>
<dbReference type="AlphaFoldDB" id="A0A7V2B1R7"/>
<comment type="caution">
    <text evidence="1">The sequence shown here is derived from an EMBL/GenBank/DDBJ whole genome shotgun (WGS) entry which is preliminary data.</text>
</comment>
<accession>A0A7V2B1R7</accession>
<organism evidence="1">
    <name type="scientific">Rhodothermus marinus</name>
    <name type="common">Rhodothermus obamensis</name>
    <dbReference type="NCBI Taxonomy" id="29549"/>
    <lineage>
        <taxon>Bacteria</taxon>
        <taxon>Pseudomonadati</taxon>
        <taxon>Rhodothermota</taxon>
        <taxon>Rhodothermia</taxon>
        <taxon>Rhodothermales</taxon>
        <taxon>Rhodothermaceae</taxon>
        <taxon>Rhodothermus</taxon>
    </lineage>
</organism>
<dbReference type="SUPFAM" id="SSF109854">
    <property type="entry name" value="DinB/YfiT-like putative metalloenzymes"/>
    <property type="match status" value="1"/>
</dbReference>
<proteinExistence type="predicted"/>
<dbReference type="InterPro" id="IPR034660">
    <property type="entry name" value="DinB/YfiT-like"/>
</dbReference>
<sequence>MRKAQSLATLREALLSQLAYLIDEAEAMRKLASEIPEPLQTARPLPEEPSLRETYGMLIAADEQVFGPALDALLEGTARILPLPDDVQLQTFEDWNAIPLALLLDRLQQARRALLMRLKQAAPEAWEHAAYCGSERWDVYRYVYAIVQHDFALLQALGYRLYNATLPGRPRPPR</sequence>
<protein>
    <submittedName>
        <fullName evidence="1">DinB family protein</fullName>
    </submittedName>
</protein>